<dbReference type="Gene3D" id="2.170.270.10">
    <property type="entry name" value="SET domain"/>
    <property type="match status" value="1"/>
</dbReference>
<organism evidence="4">
    <name type="scientific">Mesocestoides corti</name>
    <name type="common">Flatworm</name>
    <dbReference type="NCBI Taxonomy" id="53468"/>
    <lineage>
        <taxon>Eukaryota</taxon>
        <taxon>Metazoa</taxon>
        <taxon>Spiralia</taxon>
        <taxon>Lophotrochozoa</taxon>
        <taxon>Platyhelminthes</taxon>
        <taxon>Cestoda</taxon>
        <taxon>Eucestoda</taxon>
        <taxon>Cyclophyllidea</taxon>
        <taxon>Mesocestoididae</taxon>
        <taxon>Mesocestoides</taxon>
    </lineage>
</organism>
<dbReference type="SUPFAM" id="SSF82199">
    <property type="entry name" value="SET domain"/>
    <property type="match status" value="1"/>
</dbReference>
<dbReference type="WBParaSite" id="MCU_011809-RA">
    <property type="protein sequence ID" value="MCU_011809-RA"/>
    <property type="gene ID" value="MCU_011809"/>
</dbReference>
<dbReference type="InterPro" id="IPR046341">
    <property type="entry name" value="SET_dom_sf"/>
</dbReference>
<reference evidence="4" key="1">
    <citation type="submission" date="2019-11" db="UniProtKB">
        <authorList>
            <consortium name="WormBaseParasite"/>
        </authorList>
    </citation>
    <scope>IDENTIFICATION</scope>
</reference>
<evidence type="ECO:0000313" key="4">
    <source>
        <dbReference type="WBParaSite" id="MCU_011809-RA"/>
    </source>
</evidence>
<proteinExistence type="predicted"/>
<dbReference type="SMART" id="SM00468">
    <property type="entry name" value="PreSET"/>
    <property type="match status" value="1"/>
</dbReference>
<keyword evidence="1" id="KW-0489">Methyltransferase</keyword>
<dbReference type="GO" id="GO:0032259">
    <property type="term" value="P:methylation"/>
    <property type="evidence" value="ECO:0007669"/>
    <property type="project" value="UniProtKB-KW"/>
</dbReference>
<protein>
    <submittedName>
        <fullName evidence="4">Pre-SET domain-containing protein</fullName>
    </submittedName>
</protein>
<dbReference type="PROSITE" id="PS50867">
    <property type="entry name" value="PRE_SET"/>
    <property type="match status" value="1"/>
</dbReference>
<dbReference type="GO" id="GO:0008270">
    <property type="term" value="F:zinc ion binding"/>
    <property type="evidence" value="ECO:0007669"/>
    <property type="project" value="InterPro"/>
</dbReference>
<accession>A0A5K3FUC2</accession>
<keyword evidence="1" id="KW-0808">Transferase</keyword>
<keyword evidence="2" id="KW-0949">S-adenosyl-L-methionine</keyword>
<evidence type="ECO:0000256" key="1">
    <source>
        <dbReference type="ARBA" id="ARBA00022603"/>
    </source>
</evidence>
<dbReference type="AlphaFoldDB" id="A0A5K3FUC2"/>
<feature type="domain" description="Pre-SET" evidence="3">
    <location>
        <begin position="38"/>
        <end position="98"/>
    </location>
</feature>
<evidence type="ECO:0000259" key="3">
    <source>
        <dbReference type="PROSITE" id="PS50867"/>
    </source>
</evidence>
<dbReference type="GO" id="GO:0042054">
    <property type="term" value="F:histone methyltransferase activity"/>
    <property type="evidence" value="ECO:0007669"/>
    <property type="project" value="InterPro"/>
</dbReference>
<dbReference type="GO" id="GO:0005634">
    <property type="term" value="C:nucleus"/>
    <property type="evidence" value="ECO:0007669"/>
    <property type="project" value="InterPro"/>
</dbReference>
<dbReference type="Pfam" id="PF05033">
    <property type="entry name" value="Pre-SET"/>
    <property type="match status" value="1"/>
</dbReference>
<sequence length="98" mass="10668">MAQILNHSIAAGLASAGAPAVAFEDRSVPASLLRSPNPGCKCEGGCLDRQVCACVDRSQGRNYDPTDNTLLQLRIPRPRFDRPVYECNDRCSCRKEAC</sequence>
<dbReference type="InterPro" id="IPR007728">
    <property type="entry name" value="Pre-SET_dom"/>
</dbReference>
<evidence type="ECO:0000256" key="2">
    <source>
        <dbReference type="ARBA" id="ARBA00022691"/>
    </source>
</evidence>
<name>A0A5K3FUC2_MESCO</name>